<dbReference type="RefSeq" id="WP_011523284.1">
    <property type="nucleotide sequence ID" value="NC_008009.1"/>
</dbReference>
<evidence type="ECO:0000313" key="2">
    <source>
        <dbReference type="Proteomes" id="UP000002432"/>
    </source>
</evidence>
<dbReference type="AlphaFoldDB" id="Q1INR7"/>
<dbReference type="KEGG" id="aba:Acid345_2482"/>
<dbReference type="STRING" id="204669.Acid345_2482"/>
<name>Q1INR7_KORVE</name>
<dbReference type="EMBL" id="CP000360">
    <property type="protein sequence ID" value="ABF41483.1"/>
    <property type="molecule type" value="Genomic_DNA"/>
</dbReference>
<accession>Q1INR7</accession>
<dbReference type="OrthoDB" id="2629154at2"/>
<evidence type="ECO:0000313" key="1">
    <source>
        <dbReference type="EMBL" id="ABF41483.1"/>
    </source>
</evidence>
<gene>
    <name evidence="1" type="ordered locus">Acid345_2482</name>
</gene>
<protein>
    <submittedName>
        <fullName evidence="1">Uncharacterized protein</fullName>
    </submittedName>
</protein>
<dbReference type="EnsemblBacteria" id="ABF41483">
    <property type="protein sequence ID" value="ABF41483"/>
    <property type="gene ID" value="Acid345_2482"/>
</dbReference>
<dbReference type="Proteomes" id="UP000002432">
    <property type="component" value="Chromosome"/>
</dbReference>
<keyword evidence="2" id="KW-1185">Reference proteome</keyword>
<sequence length="103" mass="11521">MKVQRKQRTFVLEDRSGATFTVGQKIPQSGIYRVQHAGHRQSHEVTLLAGEEFPRCAGCVTEVTFSLQQSAPALDSEPGFRVRLYELPHPQDSEDTHLSARTA</sequence>
<reference evidence="1 2" key="1">
    <citation type="journal article" date="2009" name="Appl. Environ. Microbiol.">
        <title>Three genomes from the phylum Acidobacteria provide insight into the lifestyles of these microorganisms in soils.</title>
        <authorList>
            <person name="Ward N.L."/>
            <person name="Challacombe J.F."/>
            <person name="Janssen P.H."/>
            <person name="Henrissat B."/>
            <person name="Coutinho P.M."/>
            <person name="Wu M."/>
            <person name="Xie G."/>
            <person name="Haft D.H."/>
            <person name="Sait M."/>
            <person name="Badger J."/>
            <person name="Barabote R.D."/>
            <person name="Bradley B."/>
            <person name="Brettin T.S."/>
            <person name="Brinkac L.M."/>
            <person name="Bruce D."/>
            <person name="Creasy T."/>
            <person name="Daugherty S.C."/>
            <person name="Davidsen T.M."/>
            <person name="DeBoy R.T."/>
            <person name="Detter J.C."/>
            <person name="Dodson R.J."/>
            <person name="Durkin A.S."/>
            <person name="Ganapathy A."/>
            <person name="Gwinn-Giglio M."/>
            <person name="Han C.S."/>
            <person name="Khouri H."/>
            <person name="Kiss H."/>
            <person name="Kothari S.P."/>
            <person name="Madupu R."/>
            <person name="Nelson K.E."/>
            <person name="Nelson W.C."/>
            <person name="Paulsen I."/>
            <person name="Penn K."/>
            <person name="Ren Q."/>
            <person name="Rosovitz M.J."/>
            <person name="Selengut J.D."/>
            <person name="Shrivastava S."/>
            <person name="Sullivan S.A."/>
            <person name="Tapia R."/>
            <person name="Thompson L.S."/>
            <person name="Watkins K.L."/>
            <person name="Yang Q."/>
            <person name="Yu C."/>
            <person name="Zafar N."/>
            <person name="Zhou L."/>
            <person name="Kuske C.R."/>
        </authorList>
    </citation>
    <scope>NUCLEOTIDE SEQUENCE [LARGE SCALE GENOMIC DNA]</scope>
    <source>
        <strain evidence="1 2">Ellin345</strain>
    </source>
</reference>
<organism evidence="1 2">
    <name type="scientific">Koribacter versatilis (strain Ellin345)</name>
    <dbReference type="NCBI Taxonomy" id="204669"/>
    <lineage>
        <taxon>Bacteria</taxon>
        <taxon>Pseudomonadati</taxon>
        <taxon>Acidobacteriota</taxon>
        <taxon>Terriglobia</taxon>
        <taxon>Terriglobales</taxon>
        <taxon>Candidatus Korobacteraceae</taxon>
        <taxon>Candidatus Korobacter</taxon>
    </lineage>
</organism>
<dbReference type="HOGENOM" id="CLU_2260058_0_0_0"/>
<proteinExistence type="predicted"/>